<dbReference type="PROSITE" id="PS00134">
    <property type="entry name" value="TRYPSIN_HIS"/>
    <property type="match status" value="1"/>
</dbReference>
<dbReference type="SUPFAM" id="SSF50494">
    <property type="entry name" value="Trypsin-like serine proteases"/>
    <property type="match status" value="1"/>
</dbReference>
<dbReference type="PRINTS" id="PR00861">
    <property type="entry name" value="ALYTICPTASE"/>
</dbReference>
<evidence type="ECO:0000256" key="5">
    <source>
        <dbReference type="ARBA" id="ARBA00022825"/>
    </source>
</evidence>
<organism evidence="11 12">
    <name type="scientific">Phytohabitans aurantiacus</name>
    <dbReference type="NCBI Taxonomy" id="3016789"/>
    <lineage>
        <taxon>Bacteria</taxon>
        <taxon>Bacillati</taxon>
        <taxon>Actinomycetota</taxon>
        <taxon>Actinomycetes</taxon>
        <taxon>Micromonosporales</taxon>
        <taxon>Micromonosporaceae</taxon>
    </lineage>
</organism>
<accession>A0ABQ5RC02</accession>
<dbReference type="GO" id="GO:0008233">
    <property type="term" value="F:peptidase activity"/>
    <property type="evidence" value="ECO:0007669"/>
    <property type="project" value="UniProtKB-KW"/>
</dbReference>
<dbReference type="PIRSF" id="PIRSF001134">
    <property type="entry name" value="Streptogrisin"/>
    <property type="match status" value="1"/>
</dbReference>
<dbReference type="InterPro" id="IPR033116">
    <property type="entry name" value="TRYPSIN_SER"/>
</dbReference>
<evidence type="ECO:0000256" key="7">
    <source>
        <dbReference type="ARBA" id="ARBA00023157"/>
    </source>
</evidence>
<proteinExistence type="inferred from homology"/>
<dbReference type="InterPro" id="IPR001254">
    <property type="entry name" value="Trypsin_dom"/>
</dbReference>
<feature type="chain" id="PRO_5046772814" evidence="8">
    <location>
        <begin position="31"/>
        <end position="381"/>
    </location>
</feature>
<feature type="domain" description="Peptidase S1" evidence="9">
    <location>
        <begin position="193"/>
        <end position="375"/>
    </location>
</feature>
<evidence type="ECO:0000256" key="2">
    <source>
        <dbReference type="ARBA" id="ARBA00022670"/>
    </source>
</evidence>
<evidence type="ECO:0000259" key="9">
    <source>
        <dbReference type="Pfam" id="PF00089"/>
    </source>
</evidence>
<feature type="domain" description="Peptidase S1A alpha-lytic prodomain" evidence="10">
    <location>
        <begin position="116"/>
        <end position="168"/>
    </location>
</feature>
<evidence type="ECO:0000256" key="3">
    <source>
        <dbReference type="ARBA" id="ARBA00022729"/>
    </source>
</evidence>
<dbReference type="InterPro" id="IPR001316">
    <property type="entry name" value="Pept_S1A_streptogrisin"/>
</dbReference>
<dbReference type="GO" id="GO:0006508">
    <property type="term" value="P:proteolysis"/>
    <property type="evidence" value="ECO:0007669"/>
    <property type="project" value="UniProtKB-KW"/>
</dbReference>
<dbReference type="Pfam" id="PF00089">
    <property type="entry name" value="Trypsin"/>
    <property type="match status" value="1"/>
</dbReference>
<evidence type="ECO:0000256" key="6">
    <source>
        <dbReference type="ARBA" id="ARBA00023145"/>
    </source>
</evidence>
<dbReference type="InterPro" id="IPR004236">
    <property type="entry name" value="Pept_S1_alpha_lytic"/>
</dbReference>
<dbReference type="InterPro" id="IPR043504">
    <property type="entry name" value="Peptidase_S1_PA_chymotrypsin"/>
</dbReference>
<gene>
    <name evidence="11" type="ORF">Pa4123_92090</name>
</gene>
<dbReference type="Pfam" id="PF02983">
    <property type="entry name" value="Pro_Al_protease"/>
    <property type="match status" value="1"/>
</dbReference>
<keyword evidence="4" id="KW-0378">Hydrolase</keyword>
<sequence length="381" mass="40082">MRKQLSRRAVPVAVGAVVVAVLATNAPANAERIAAIAPAAETVVAPAAETVAERGIPVRAGIGSVRADGLAAELGPQRTAGVYFDRKTERMVVTVTDAAAERAVTAAGGVAKRVKHSVEDLNAVRKALDERIDTRGTTWGTAVDDNVINVTADSTVSEVDFAEMAAVLAPFGDAARLTRLAGQLDTSGPVNGGKYMRNGSGGTCSVGFSVQKKSDPTQKYVITAGHCTVLASGEAKWYNGANVYFGYDAGGRYPGTDYGLIRHNNPVVDKPGNVYWHGSGQVTDITHSRDPGFGEYVCQSGWVLGTYCGTVYELDVTAHYREGNVYGLFRTDHCVSDGDSGGPIFHGAAALGIHSGRNTSGCIAYHQRVNPALAWYGVEVY</sequence>
<comment type="caution">
    <text evidence="11">The sequence shown here is derived from an EMBL/GenBank/DDBJ whole genome shotgun (WGS) entry which is preliminary data.</text>
</comment>
<feature type="signal peptide" evidence="8">
    <location>
        <begin position="1"/>
        <end position="30"/>
    </location>
</feature>
<keyword evidence="12" id="KW-1185">Reference proteome</keyword>
<keyword evidence="5" id="KW-0720">Serine protease</keyword>
<protein>
    <submittedName>
        <fullName evidence="11">Serine protease</fullName>
    </submittedName>
</protein>
<evidence type="ECO:0000313" key="11">
    <source>
        <dbReference type="EMBL" id="GLI03928.1"/>
    </source>
</evidence>
<dbReference type="InterPro" id="IPR009003">
    <property type="entry name" value="Peptidase_S1_PA"/>
</dbReference>
<dbReference type="InterPro" id="IPR018114">
    <property type="entry name" value="TRYPSIN_HIS"/>
</dbReference>
<dbReference type="PROSITE" id="PS00135">
    <property type="entry name" value="TRYPSIN_SER"/>
    <property type="match status" value="1"/>
</dbReference>
<keyword evidence="7" id="KW-1015">Disulfide bond</keyword>
<dbReference type="Proteomes" id="UP001144280">
    <property type="component" value="Unassembled WGS sequence"/>
</dbReference>
<evidence type="ECO:0000256" key="4">
    <source>
        <dbReference type="ARBA" id="ARBA00022801"/>
    </source>
</evidence>
<name>A0ABQ5RC02_9ACTN</name>
<evidence type="ECO:0000313" key="12">
    <source>
        <dbReference type="Proteomes" id="UP001144280"/>
    </source>
</evidence>
<evidence type="ECO:0000256" key="1">
    <source>
        <dbReference type="ARBA" id="ARBA00007664"/>
    </source>
</evidence>
<comment type="similarity">
    <text evidence="1">Belongs to the peptidase S1 family.</text>
</comment>
<keyword evidence="3 8" id="KW-0732">Signal</keyword>
<dbReference type="EMBL" id="BSDI01000113">
    <property type="protein sequence ID" value="GLI03928.1"/>
    <property type="molecule type" value="Genomic_DNA"/>
</dbReference>
<reference evidence="11" key="1">
    <citation type="submission" date="2022-12" db="EMBL/GenBank/DDBJ databases">
        <title>New Phytohabitans aurantiacus sp. RD004123 nov., an actinomycete isolated from soil.</title>
        <authorList>
            <person name="Triningsih D.W."/>
            <person name="Harunari E."/>
            <person name="Igarashi Y."/>
        </authorList>
    </citation>
    <scope>NUCLEOTIDE SEQUENCE</scope>
    <source>
        <strain evidence="11">RD004123</strain>
    </source>
</reference>
<evidence type="ECO:0000256" key="8">
    <source>
        <dbReference type="SAM" id="SignalP"/>
    </source>
</evidence>
<dbReference type="Gene3D" id="2.40.10.10">
    <property type="entry name" value="Trypsin-like serine proteases"/>
    <property type="match status" value="2"/>
</dbReference>
<dbReference type="RefSeq" id="WP_281906460.1">
    <property type="nucleotide sequence ID" value="NZ_BSDI01000113.1"/>
</dbReference>
<keyword evidence="6" id="KW-0865">Zymogen</keyword>
<evidence type="ECO:0000259" key="10">
    <source>
        <dbReference type="Pfam" id="PF02983"/>
    </source>
</evidence>
<dbReference type="CDD" id="cd21112">
    <property type="entry name" value="alphaLP-like"/>
    <property type="match status" value="1"/>
</dbReference>
<keyword evidence="2 11" id="KW-0645">Protease</keyword>